<dbReference type="PANTHER" id="PTHR43194:SF2">
    <property type="entry name" value="PEROXISOMAL MEMBRANE PROTEIN LPX1"/>
    <property type="match status" value="1"/>
</dbReference>
<dbReference type="Pfam" id="PF12697">
    <property type="entry name" value="Abhydrolase_6"/>
    <property type="match status" value="1"/>
</dbReference>
<dbReference type="EMBL" id="CP101988">
    <property type="protein sequence ID" value="UUI75060.1"/>
    <property type="molecule type" value="Genomic_DNA"/>
</dbReference>
<organism evidence="3 4">
    <name type="scientific">Cellulomonas chengniuliangii</name>
    <dbReference type="NCBI Taxonomy" id="2968084"/>
    <lineage>
        <taxon>Bacteria</taxon>
        <taxon>Bacillati</taxon>
        <taxon>Actinomycetota</taxon>
        <taxon>Actinomycetes</taxon>
        <taxon>Micrococcales</taxon>
        <taxon>Cellulomonadaceae</taxon>
        <taxon>Cellulomonas</taxon>
    </lineage>
</organism>
<dbReference type="RefSeq" id="WP_227570057.1">
    <property type="nucleotide sequence ID" value="NZ_CP101988.1"/>
</dbReference>
<dbReference type="Proteomes" id="UP001316189">
    <property type="component" value="Chromosome"/>
</dbReference>
<dbReference type="InterPro" id="IPR000073">
    <property type="entry name" value="AB_hydrolase_1"/>
</dbReference>
<dbReference type="InterPro" id="IPR029058">
    <property type="entry name" value="AB_hydrolase_fold"/>
</dbReference>
<dbReference type="InterPro" id="IPR050228">
    <property type="entry name" value="Carboxylesterase_BioH"/>
</dbReference>
<keyword evidence="3" id="KW-0378">Hydrolase</keyword>
<evidence type="ECO:0000259" key="2">
    <source>
        <dbReference type="Pfam" id="PF12697"/>
    </source>
</evidence>
<dbReference type="Gene3D" id="3.40.50.1820">
    <property type="entry name" value="alpha/beta hydrolase"/>
    <property type="match status" value="1"/>
</dbReference>
<feature type="region of interest" description="Disordered" evidence="1">
    <location>
        <begin position="1"/>
        <end position="21"/>
    </location>
</feature>
<keyword evidence="4" id="KW-1185">Reference proteome</keyword>
<sequence>MTDERDEFSFLPDDARDVGRTDPLPEVRRVEVDAGDGRVSALAWGPSPARVVLLHGAALNAHTWDATVLAGGFAALALDLPGHGDSAWRDDGDYGPETLGPVVARALDRWVSHGLVERGATLVGQSLGGLIGAVVAAYDPGLVAHLVLVDILPLPPGAAREVEAFLAGPAEFASRDEIVARALAFGLGGGRDRLERGVHLNTRVRPDGTVVWKHHLATLGGRAVLRLDADTLWTTIEGLGIPVDLVRAGRGLLTAEAAAELTRRSPGARAVVVDAGHNIQEDAPVELAGVLTELIGRDVS</sequence>
<proteinExistence type="predicted"/>
<feature type="domain" description="AB hydrolase-1" evidence="2">
    <location>
        <begin position="51"/>
        <end position="288"/>
    </location>
</feature>
<evidence type="ECO:0000313" key="4">
    <source>
        <dbReference type="Proteomes" id="UP001316189"/>
    </source>
</evidence>
<reference evidence="3 4" key="1">
    <citation type="submission" date="2022-07" db="EMBL/GenBank/DDBJ databases">
        <title>Novel species in genus cellulomonas.</title>
        <authorList>
            <person name="Ye L."/>
        </authorList>
    </citation>
    <scope>NUCLEOTIDE SEQUENCE [LARGE SCALE GENOMIC DNA]</scope>
    <source>
        <strain evidence="4">zg-Y338</strain>
    </source>
</reference>
<accession>A0ABY5KZB7</accession>
<protein>
    <submittedName>
        <fullName evidence="3">Alpha/beta hydrolase</fullName>
    </submittedName>
</protein>
<evidence type="ECO:0000313" key="3">
    <source>
        <dbReference type="EMBL" id="UUI75060.1"/>
    </source>
</evidence>
<name>A0ABY5KZB7_9CELL</name>
<dbReference type="GO" id="GO:0016787">
    <property type="term" value="F:hydrolase activity"/>
    <property type="evidence" value="ECO:0007669"/>
    <property type="project" value="UniProtKB-KW"/>
</dbReference>
<gene>
    <name evidence="3" type="ORF">NP064_14985</name>
</gene>
<dbReference type="SUPFAM" id="SSF53474">
    <property type="entry name" value="alpha/beta-Hydrolases"/>
    <property type="match status" value="1"/>
</dbReference>
<evidence type="ECO:0000256" key="1">
    <source>
        <dbReference type="SAM" id="MobiDB-lite"/>
    </source>
</evidence>
<dbReference type="PANTHER" id="PTHR43194">
    <property type="entry name" value="HYDROLASE ALPHA/BETA FOLD FAMILY"/>
    <property type="match status" value="1"/>
</dbReference>